<protein>
    <submittedName>
        <fullName evidence="2">Uncharacterized protein</fullName>
    </submittedName>
</protein>
<keyword evidence="3" id="KW-1185">Reference proteome</keyword>
<dbReference type="Proteomes" id="UP000053676">
    <property type="component" value="Unassembled WGS sequence"/>
</dbReference>
<accession>W2SNZ0</accession>
<evidence type="ECO:0000313" key="3">
    <source>
        <dbReference type="Proteomes" id="UP000053676"/>
    </source>
</evidence>
<evidence type="ECO:0000313" key="2">
    <source>
        <dbReference type="EMBL" id="ETN70417.1"/>
    </source>
</evidence>
<proteinExistence type="predicted"/>
<feature type="compositionally biased region" description="Polar residues" evidence="1">
    <location>
        <begin position="1"/>
        <end position="14"/>
    </location>
</feature>
<dbReference type="CTD" id="25354815"/>
<dbReference type="GeneID" id="25354815"/>
<dbReference type="EMBL" id="KI668962">
    <property type="protein sequence ID" value="ETN70417.1"/>
    <property type="molecule type" value="Genomic_DNA"/>
</dbReference>
<evidence type="ECO:0000256" key="1">
    <source>
        <dbReference type="SAM" id="MobiDB-lite"/>
    </source>
</evidence>
<dbReference type="AlphaFoldDB" id="W2SNZ0"/>
<organism evidence="2 3">
    <name type="scientific">Necator americanus</name>
    <name type="common">Human hookworm</name>
    <dbReference type="NCBI Taxonomy" id="51031"/>
    <lineage>
        <taxon>Eukaryota</taxon>
        <taxon>Metazoa</taxon>
        <taxon>Ecdysozoa</taxon>
        <taxon>Nematoda</taxon>
        <taxon>Chromadorea</taxon>
        <taxon>Rhabditida</taxon>
        <taxon>Rhabditina</taxon>
        <taxon>Rhabditomorpha</taxon>
        <taxon>Strongyloidea</taxon>
        <taxon>Ancylostomatidae</taxon>
        <taxon>Bunostominae</taxon>
        <taxon>Necator</taxon>
    </lineage>
</organism>
<reference evidence="3" key="1">
    <citation type="journal article" date="2014" name="Nat. Genet.">
        <title>Genome of the human hookworm Necator americanus.</title>
        <authorList>
            <person name="Tang Y.T."/>
            <person name="Gao X."/>
            <person name="Rosa B.A."/>
            <person name="Abubucker S."/>
            <person name="Hallsworth-Pepin K."/>
            <person name="Martin J."/>
            <person name="Tyagi R."/>
            <person name="Heizer E."/>
            <person name="Zhang X."/>
            <person name="Bhonagiri-Palsikar V."/>
            <person name="Minx P."/>
            <person name="Warren W.C."/>
            <person name="Wang Q."/>
            <person name="Zhan B."/>
            <person name="Hotez P.J."/>
            <person name="Sternberg P.W."/>
            <person name="Dougall A."/>
            <person name="Gaze S.T."/>
            <person name="Mulvenna J."/>
            <person name="Sotillo J."/>
            <person name="Ranganathan S."/>
            <person name="Rabelo E.M."/>
            <person name="Wilson R.K."/>
            <person name="Felgner P.L."/>
            <person name="Bethony J."/>
            <person name="Hawdon J.M."/>
            <person name="Gasser R.B."/>
            <person name="Loukas A."/>
            <person name="Mitreva M."/>
        </authorList>
    </citation>
    <scope>NUCLEOTIDE SEQUENCE [LARGE SCALE GENOMIC DNA]</scope>
</reference>
<gene>
    <name evidence="2" type="ORF">NECAME_14788</name>
</gene>
<name>W2SNZ0_NECAM</name>
<sequence length="29" mass="3549">MERVSTQTNRTTTVKFDRRRNNIDSDEDY</sequence>
<dbReference type="KEGG" id="nai:NECAME_14788"/>
<feature type="region of interest" description="Disordered" evidence="1">
    <location>
        <begin position="1"/>
        <end position="29"/>
    </location>
</feature>